<keyword evidence="1" id="KW-1133">Transmembrane helix</keyword>
<proteinExistence type="predicted"/>
<evidence type="ECO:0000256" key="1">
    <source>
        <dbReference type="SAM" id="Phobius"/>
    </source>
</evidence>
<dbReference type="NCBIfam" id="TIGR03931">
    <property type="entry name" value="T7SS_Rv3446c"/>
    <property type="match status" value="1"/>
</dbReference>
<dbReference type="InterPro" id="IPR023840">
    <property type="entry name" value="T7SS_Rv3446c"/>
</dbReference>
<evidence type="ECO:0000313" key="2">
    <source>
        <dbReference type="EMBL" id="QGU02833.1"/>
    </source>
</evidence>
<keyword evidence="1" id="KW-0472">Membrane</keyword>
<keyword evidence="1" id="KW-0812">Transmembrane</keyword>
<dbReference type="KEGG" id="ckw:CKALI_09890"/>
<feature type="transmembrane region" description="Helical" evidence="1">
    <location>
        <begin position="104"/>
        <end position="129"/>
    </location>
</feature>
<dbReference type="Proteomes" id="UP000427071">
    <property type="component" value="Chromosome"/>
</dbReference>
<dbReference type="AlphaFoldDB" id="A0A6B8VF90"/>
<reference evidence="3" key="1">
    <citation type="submission" date="2019-11" db="EMBL/GenBank/DDBJ databases">
        <title>Complete genome sequence of Corynebacterium kalinowskii 1959, a novel Corynebacterium species isolated from soil of a small paddock in Vilsendorf, Germany.</title>
        <authorList>
            <person name="Schaffert L."/>
            <person name="Ruwe M."/>
            <person name="Milse J."/>
            <person name="Hanuschka K."/>
            <person name="Ortseifen V."/>
            <person name="Droste J."/>
            <person name="Brandt D."/>
            <person name="Schlueter L."/>
            <person name="Kutter Y."/>
            <person name="Vinke S."/>
            <person name="Viehoefer P."/>
            <person name="Jacob L."/>
            <person name="Luebke N.-C."/>
            <person name="Schulte-Berndt E."/>
            <person name="Hain C."/>
            <person name="Linder M."/>
            <person name="Schmidt P."/>
            <person name="Wollenschlaeger L."/>
            <person name="Luttermann T."/>
            <person name="Thieme E."/>
            <person name="Hassa J."/>
            <person name="Haak M."/>
            <person name="Wittchen M."/>
            <person name="Mentz A."/>
            <person name="Persicke M."/>
            <person name="Busche T."/>
            <person name="Ruckert C."/>
        </authorList>
    </citation>
    <scope>NUCLEOTIDE SEQUENCE [LARGE SCALE GENOMIC DNA]</scope>
    <source>
        <strain evidence="3">1959</strain>
    </source>
</reference>
<protein>
    <recommendedName>
        <fullName evidence="4">Type VII secretion-associated protein</fullName>
    </recommendedName>
</protein>
<dbReference type="RefSeq" id="WP_156193178.1">
    <property type="nucleotide sequence ID" value="NZ_CP046452.1"/>
</dbReference>
<evidence type="ECO:0008006" key="4">
    <source>
        <dbReference type="Google" id="ProtNLM"/>
    </source>
</evidence>
<name>A0A6B8VF90_9CORY</name>
<sequence length="289" mass="31113">MKVIKVEVLDGATIFDAGEQIHRFDLPCSGILAGWAVAAVVDQIKVMADGQWPEIEVAVRGPDRAVEVLTRTLLNKGIAAYDAVEVAEPVAPVLKRPTKGRRKAALPSLSLFHVAIAAVIFTVLGFSWWGIESPTAQEPVAEPEVETTAAPEPATLVVVEHDRVRMQVPAGFTMAPREEGLLVATGRDPALRIVVAVDPIFGVDAAAIRTEIAAMVTDDPLLSDQPNRNLRPGEPTVEYLEEPGDGSEVHWVAWVAKDHQFSVGCHTKSGASLSHRAACRKAVETLDFK</sequence>
<dbReference type="EMBL" id="CP046452">
    <property type="protein sequence ID" value="QGU02833.1"/>
    <property type="molecule type" value="Genomic_DNA"/>
</dbReference>
<evidence type="ECO:0000313" key="3">
    <source>
        <dbReference type="Proteomes" id="UP000427071"/>
    </source>
</evidence>
<accession>A0A6B8VF90</accession>
<gene>
    <name evidence="2" type="ORF">CKALI_09890</name>
</gene>
<keyword evidence="3" id="KW-1185">Reference proteome</keyword>
<organism evidence="2 3">
    <name type="scientific">Corynebacterium kalinowskii</name>
    <dbReference type="NCBI Taxonomy" id="2675216"/>
    <lineage>
        <taxon>Bacteria</taxon>
        <taxon>Bacillati</taxon>
        <taxon>Actinomycetota</taxon>
        <taxon>Actinomycetes</taxon>
        <taxon>Mycobacteriales</taxon>
        <taxon>Corynebacteriaceae</taxon>
        <taxon>Corynebacterium</taxon>
    </lineage>
</organism>